<dbReference type="GO" id="GO:0045892">
    <property type="term" value="P:negative regulation of DNA-templated transcription"/>
    <property type="evidence" value="ECO:0007669"/>
    <property type="project" value="TreeGrafter"/>
</dbReference>
<dbReference type="AlphaFoldDB" id="A0A1M6YW78"/>
<feature type="domain" description="HTH iclR-type" evidence="4">
    <location>
        <begin position="18"/>
        <end position="80"/>
    </location>
</feature>
<dbReference type="InterPro" id="IPR036390">
    <property type="entry name" value="WH_DNA-bd_sf"/>
</dbReference>
<dbReference type="SUPFAM" id="SSF46785">
    <property type="entry name" value="Winged helix' DNA-binding domain"/>
    <property type="match status" value="1"/>
</dbReference>
<sequence>MNVMTKREETLDSSPKPVKSAFRAIEILEYFAARQKGATITEIAAALDYPQSSTSMLVGSLETMGYLTFSEKDHLFRPTLRVMLLGAWQHEAFFAKNSFVTDMKALAMRTKAGVMVGLRQGIHVRFILSLLPSLKTNALWFPPGVLRPVCRSAAGKVLLANERDEDIERIASAANAEAADGVQVNIPALIREARECRQRGWAQSLDYPRPGWANLAMGLPRMEGQPEMAVTLGVRKESVELRRDDLIAELRRAMERLKR</sequence>
<dbReference type="PANTHER" id="PTHR30136">
    <property type="entry name" value="HELIX-TURN-HELIX TRANSCRIPTIONAL REGULATOR, ICLR FAMILY"/>
    <property type="match status" value="1"/>
</dbReference>
<dbReference type="InterPro" id="IPR029016">
    <property type="entry name" value="GAF-like_dom_sf"/>
</dbReference>
<dbReference type="OrthoDB" id="8994386at2"/>
<keyword evidence="2" id="KW-0238">DNA-binding</keyword>
<dbReference type="GO" id="GO:0003677">
    <property type="term" value="F:DNA binding"/>
    <property type="evidence" value="ECO:0007669"/>
    <property type="project" value="UniProtKB-KW"/>
</dbReference>
<accession>A0A1M6YW78</accession>
<dbReference type="Pfam" id="PF01614">
    <property type="entry name" value="IclR_C"/>
    <property type="match status" value="1"/>
</dbReference>
<dbReference type="InterPro" id="IPR014757">
    <property type="entry name" value="Tscrpt_reg_IclR_C"/>
</dbReference>
<dbReference type="InterPro" id="IPR050707">
    <property type="entry name" value="HTH_MetabolicPath_Reg"/>
</dbReference>
<dbReference type="GO" id="GO:0003700">
    <property type="term" value="F:DNA-binding transcription factor activity"/>
    <property type="evidence" value="ECO:0007669"/>
    <property type="project" value="TreeGrafter"/>
</dbReference>
<feature type="domain" description="IclR-ED" evidence="5">
    <location>
        <begin position="81"/>
        <end position="259"/>
    </location>
</feature>
<dbReference type="Proteomes" id="UP000184395">
    <property type="component" value="Unassembled WGS sequence"/>
</dbReference>
<dbReference type="SUPFAM" id="SSF55781">
    <property type="entry name" value="GAF domain-like"/>
    <property type="match status" value="1"/>
</dbReference>
<dbReference type="PROSITE" id="PS51078">
    <property type="entry name" value="ICLR_ED"/>
    <property type="match status" value="1"/>
</dbReference>
<keyword evidence="3" id="KW-0804">Transcription</keyword>
<evidence type="ECO:0000313" key="6">
    <source>
        <dbReference type="EMBL" id="SHL22564.1"/>
    </source>
</evidence>
<dbReference type="EMBL" id="FRAB01000080">
    <property type="protein sequence ID" value="SHL22564.1"/>
    <property type="molecule type" value="Genomic_DNA"/>
</dbReference>
<reference evidence="6 7" key="1">
    <citation type="submission" date="2016-11" db="EMBL/GenBank/DDBJ databases">
        <authorList>
            <person name="Jaros S."/>
            <person name="Januszkiewicz K."/>
            <person name="Wedrychowicz H."/>
        </authorList>
    </citation>
    <scope>NUCLEOTIDE SEQUENCE [LARGE SCALE GENOMIC DNA]</scope>
    <source>
        <strain evidence="6 7">LMG 20594</strain>
    </source>
</reference>
<dbReference type="Gene3D" id="1.10.10.10">
    <property type="entry name" value="Winged helix-like DNA-binding domain superfamily/Winged helix DNA-binding domain"/>
    <property type="match status" value="1"/>
</dbReference>
<evidence type="ECO:0000259" key="4">
    <source>
        <dbReference type="PROSITE" id="PS51077"/>
    </source>
</evidence>
<evidence type="ECO:0000256" key="2">
    <source>
        <dbReference type="ARBA" id="ARBA00023125"/>
    </source>
</evidence>
<dbReference type="InterPro" id="IPR036388">
    <property type="entry name" value="WH-like_DNA-bd_sf"/>
</dbReference>
<gene>
    <name evidence="6" type="ORF">SAMN05192548_10808</name>
</gene>
<dbReference type="SMART" id="SM00346">
    <property type="entry name" value="HTH_ICLR"/>
    <property type="match status" value="1"/>
</dbReference>
<keyword evidence="1" id="KW-0805">Transcription regulation</keyword>
<name>A0A1M6YW78_9BURK</name>
<proteinExistence type="predicted"/>
<dbReference type="Gene3D" id="3.30.450.40">
    <property type="match status" value="1"/>
</dbReference>
<dbReference type="PROSITE" id="PS51077">
    <property type="entry name" value="HTH_ICLR"/>
    <property type="match status" value="1"/>
</dbReference>
<evidence type="ECO:0000256" key="3">
    <source>
        <dbReference type="ARBA" id="ARBA00023163"/>
    </source>
</evidence>
<evidence type="ECO:0000256" key="1">
    <source>
        <dbReference type="ARBA" id="ARBA00023015"/>
    </source>
</evidence>
<dbReference type="InterPro" id="IPR005471">
    <property type="entry name" value="Tscrpt_reg_IclR_N"/>
</dbReference>
<evidence type="ECO:0000259" key="5">
    <source>
        <dbReference type="PROSITE" id="PS51078"/>
    </source>
</evidence>
<dbReference type="RefSeq" id="WP_011178403.1">
    <property type="nucleotide sequence ID" value="NZ_CADFGY010000030.1"/>
</dbReference>
<protein>
    <submittedName>
        <fullName evidence="6">Transcriptional regulator, IclR family</fullName>
    </submittedName>
</protein>
<dbReference type="STRING" id="169427.SAMN05192548_10808"/>
<organism evidence="6 7">
    <name type="scientific">Paraburkholderia terricola</name>
    <dbReference type="NCBI Taxonomy" id="169427"/>
    <lineage>
        <taxon>Bacteria</taxon>
        <taxon>Pseudomonadati</taxon>
        <taxon>Pseudomonadota</taxon>
        <taxon>Betaproteobacteria</taxon>
        <taxon>Burkholderiales</taxon>
        <taxon>Burkholderiaceae</taxon>
        <taxon>Paraburkholderia</taxon>
    </lineage>
</organism>
<dbReference type="Pfam" id="PF09339">
    <property type="entry name" value="HTH_IclR"/>
    <property type="match status" value="1"/>
</dbReference>
<dbReference type="PANTHER" id="PTHR30136:SF35">
    <property type="entry name" value="HTH-TYPE TRANSCRIPTIONAL REGULATOR RV1719"/>
    <property type="match status" value="1"/>
</dbReference>
<evidence type="ECO:0000313" key="7">
    <source>
        <dbReference type="Proteomes" id="UP000184395"/>
    </source>
</evidence>